<protein>
    <submittedName>
        <fullName evidence="3">Uncharacterized protein</fullName>
    </submittedName>
</protein>
<organism evidence="3 4">
    <name type="scientific">Chytriomyces confervae</name>
    <dbReference type="NCBI Taxonomy" id="246404"/>
    <lineage>
        <taxon>Eukaryota</taxon>
        <taxon>Fungi</taxon>
        <taxon>Fungi incertae sedis</taxon>
        <taxon>Chytridiomycota</taxon>
        <taxon>Chytridiomycota incertae sedis</taxon>
        <taxon>Chytridiomycetes</taxon>
        <taxon>Chytridiales</taxon>
        <taxon>Chytriomycetaceae</taxon>
        <taxon>Chytriomyces</taxon>
    </lineage>
</organism>
<dbReference type="OrthoDB" id="10625792at2759"/>
<dbReference type="AlphaFoldDB" id="A0A507E4Z0"/>
<feature type="region of interest" description="Disordered" evidence="1">
    <location>
        <begin position="1"/>
        <end position="67"/>
    </location>
</feature>
<evidence type="ECO:0000313" key="3">
    <source>
        <dbReference type="EMBL" id="TPX58906.1"/>
    </source>
</evidence>
<keyword evidence="2" id="KW-1133">Transmembrane helix</keyword>
<gene>
    <name evidence="3" type="ORF">CcCBS67573_g09125</name>
</gene>
<keyword evidence="4" id="KW-1185">Reference proteome</keyword>
<sequence length="143" mass="16126">MQQPAVWHPQLSYNNNNNNSNNSNNNNNNNINNYNNFNHPAIPGPSRSNPIPFTQNPHHQHQRHSLRNSPYPTAAAGALEKTNHETFFGFIHDRVDALILVEACVQGILTPMTEIPIGMSLTSIRSVPIFFFFFVAVCLCVWS</sequence>
<evidence type="ECO:0000256" key="1">
    <source>
        <dbReference type="SAM" id="MobiDB-lite"/>
    </source>
</evidence>
<reference evidence="3 4" key="1">
    <citation type="journal article" date="2019" name="Sci. Rep.">
        <title>Comparative genomics of chytrid fungi reveal insights into the obligate biotrophic and pathogenic lifestyle of Synchytrium endobioticum.</title>
        <authorList>
            <person name="van de Vossenberg B.T.L.H."/>
            <person name="Warris S."/>
            <person name="Nguyen H.D.T."/>
            <person name="van Gent-Pelzer M.P.E."/>
            <person name="Joly D.L."/>
            <person name="van de Geest H.C."/>
            <person name="Bonants P.J.M."/>
            <person name="Smith D.S."/>
            <person name="Levesque C.A."/>
            <person name="van der Lee T.A.J."/>
        </authorList>
    </citation>
    <scope>NUCLEOTIDE SEQUENCE [LARGE SCALE GENOMIC DNA]</scope>
    <source>
        <strain evidence="3 4">CBS 675.73</strain>
    </source>
</reference>
<comment type="caution">
    <text evidence="3">The sequence shown here is derived from an EMBL/GenBank/DDBJ whole genome shotgun (WGS) entry which is preliminary data.</text>
</comment>
<keyword evidence="2" id="KW-0472">Membrane</keyword>
<keyword evidence="2" id="KW-0812">Transmembrane</keyword>
<dbReference type="Proteomes" id="UP000320333">
    <property type="component" value="Unassembled WGS sequence"/>
</dbReference>
<proteinExistence type="predicted"/>
<feature type="compositionally biased region" description="Low complexity" evidence="1">
    <location>
        <begin position="12"/>
        <end position="38"/>
    </location>
</feature>
<accession>A0A507E4Z0</accession>
<name>A0A507E4Z0_9FUNG</name>
<dbReference type="EMBL" id="QEAP01000727">
    <property type="protein sequence ID" value="TPX58906.1"/>
    <property type="molecule type" value="Genomic_DNA"/>
</dbReference>
<feature type="transmembrane region" description="Helical" evidence="2">
    <location>
        <begin position="124"/>
        <end position="142"/>
    </location>
</feature>
<evidence type="ECO:0000256" key="2">
    <source>
        <dbReference type="SAM" id="Phobius"/>
    </source>
</evidence>
<feature type="compositionally biased region" description="Polar residues" evidence="1">
    <location>
        <begin position="46"/>
        <end position="57"/>
    </location>
</feature>
<evidence type="ECO:0000313" key="4">
    <source>
        <dbReference type="Proteomes" id="UP000320333"/>
    </source>
</evidence>